<dbReference type="AlphaFoldDB" id="A0A1E4RC30"/>
<dbReference type="GO" id="GO:0000462">
    <property type="term" value="P:maturation of SSU-rRNA from tricistronic rRNA transcript (SSU-rRNA, 5.8S rRNA, LSU-rRNA)"/>
    <property type="evidence" value="ECO:0007669"/>
    <property type="project" value="TreeGrafter"/>
</dbReference>
<proteinExistence type="predicted"/>
<dbReference type="EMBL" id="KV454546">
    <property type="protein sequence ID" value="ODV64807.1"/>
    <property type="molecule type" value="Genomic_DNA"/>
</dbReference>
<dbReference type="PANTHER" id="PTHR28096:SF1">
    <property type="entry name" value="PROTEIN FAF1"/>
    <property type="match status" value="1"/>
</dbReference>
<keyword evidence="3" id="KW-1185">Reference proteome</keyword>
<feature type="compositionally biased region" description="Acidic residues" evidence="1">
    <location>
        <begin position="64"/>
        <end position="84"/>
    </location>
</feature>
<gene>
    <name evidence="2" type="ORF">HYPBUDRAFT_154145</name>
</gene>
<dbReference type="InterPro" id="IPR053030">
    <property type="entry name" value="Ribosomal_biogenesis_FAF1-like"/>
</dbReference>
<feature type="compositionally biased region" description="Basic and acidic residues" evidence="1">
    <location>
        <begin position="27"/>
        <end position="46"/>
    </location>
</feature>
<evidence type="ECO:0000313" key="2">
    <source>
        <dbReference type="EMBL" id="ODV64807.1"/>
    </source>
</evidence>
<dbReference type="PANTHER" id="PTHR28096">
    <property type="entry name" value="PROTEIN FAF1"/>
    <property type="match status" value="1"/>
</dbReference>
<dbReference type="GO" id="GO:0005730">
    <property type="term" value="C:nucleolus"/>
    <property type="evidence" value="ECO:0007669"/>
    <property type="project" value="TreeGrafter"/>
</dbReference>
<accession>A0A1E4RC30</accession>
<protein>
    <recommendedName>
        <fullName evidence="4">Protein FAF1</fullName>
    </recommendedName>
</protein>
<evidence type="ECO:0000313" key="3">
    <source>
        <dbReference type="Proteomes" id="UP000095085"/>
    </source>
</evidence>
<dbReference type="OrthoDB" id="5556956at2759"/>
<feature type="region of interest" description="Disordered" evidence="1">
    <location>
        <begin position="259"/>
        <end position="285"/>
    </location>
</feature>
<feature type="compositionally biased region" description="Basic and acidic residues" evidence="1">
    <location>
        <begin position="122"/>
        <end position="132"/>
    </location>
</feature>
<reference evidence="3" key="1">
    <citation type="submission" date="2016-05" db="EMBL/GenBank/DDBJ databases">
        <title>Comparative genomics of biotechnologically important yeasts.</title>
        <authorList>
            <consortium name="DOE Joint Genome Institute"/>
            <person name="Riley R."/>
            <person name="Haridas S."/>
            <person name="Wolfe K.H."/>
            <person name="Lopes M.R."/>
            <person name="Hittinger C.T."/>
            <person name="Goker M."/>
            <person name="Salamov A."/>
            <person name="Wisecaver J."/>
            <person name="Long T.M."/>
            <person name="Aerts A.L."/>
            <person name="Barry K."/>
            <person name="Choi C."/>
            <person name="Clum A."/>
            <person name="Coughlan A.Y."/>
            <person name="Deshpande S."/>
            <person name="Douglass A.P."/>
            <person name="Hanson S.J."/>
            <person name="Klenk H.-P."/>
            <person name="Labutti K."/>
            <person name="Lapidus A."/>
            <person name="Lindquist E."/>
            <person name="Lipzen A."/>
            <person name="Meier-Kolthoff J.P."/>
            <person name="Ohm R.A."/>
            <person name="Otillar R.P."/>
            <person name="Pangilinan J."/>
            <person name="Peng Y."/>
            <person name="Rokas A."/>
            <person name="Rosa C.A."/>
            <person name="Scheuner C."/>
            <person name="Sibirny A.A."/>
            <person name="Slot J.C."/>
            <person name="Stielow J.B."/>
            <person name="Sun H."/>
            <person name="Kurtzman C.P."/>
            <person name="Blackwell M."/>
            <person name="Grigoriev I.V."/>
            <person name="Jeffries T.W."/>
        </authorList>
    </citation>
    <scope>NUCLEOTIDE SEQUENCE [LARGE SCALE GENOMIC DNA]</scope>
    <source>
        <strain evidence="3">NRRL Y-1933</strain>
    </source>
</reference>
<feature type="compositionally biased region" description="Polar residues" evidence="1">
    <location>
        <begin position="259"/>
        <end position="269"/>
    </location>
</feature>
<evidence type="ECO:0008006" key="4">
    <source>
        <dbReference type="Google" id="ProtNLM"/>
    </source>
</evidence>
<dbReference type="RefSeq" id="XP_020073874.1">
    <property type="nucleotide sequence ID" value="XM_020221920.1"/>
</dbReference>
<dbReference type="GeneID" id="30996469"/>
<feature type="region of interest" description="Disordered" evidence="1">
    <location>
        <begin position="13"/>
        <end position="145"/>
    </location>
</feature>
<sequence>MSDDDYLKTLEIQRRNFEAQFGSIEDMGYKDKSKAEQTSCDEHQSESDEGSDSEETSQFKGFESSEESLSDPEEDVSEEEEEEEIQKPKVVKLNSSSNNPPPTVSKSDRKLLRSGRAPTMAEIEKKERELSKLTKKQQAKAVQEDNENLENDIKLQRLLKESHILSHQLEHSGADLTLQTIDYEDPTGKARRKILTSRMRELAATNSSTGGLPKTLEKMPMAMRKGMIRSQKEKIAHYEEEARNAGIVLSKTKKGQFRDLSSGSGSTFASDRIGTGDKINKKHRQRGLKINSVGKSTRNGLIISKDEIERINNKGKSFGKKKRR</sequence>
<evidence type="ECO:0000256" key="1">
    <source>
        <dbReference type="SAM" id="MobiDB-lite"/>
    </source>
</evidence>
<dbReference type="Proteomes" id="UP000095085">
    <property type="component" value="Unassembled WGS sequence"/>
</dbReference>
<dbReference type="STRING" id="984485.A0A1E4RC30"/>
<name>A0A1E4RC30_9ASCO</name>
<organism evidence="2 3">
    <name type="scientific">Hyphopichia burtonii NRRL Y-1933</name>
    <dbReference type="NCBI Taxonomy" id="984485"/>
    <lineage>
        <taxon>Eukaryota</taxon>
        <taxon>Fungi</taxon>
        <taxon>Dikarya</taxon>
        <taxon>Ascomycota</taxon>
        <taxon>Saccharomycotina</taxon>
        <taxon>Pichiomycetes</taxon>
        <taxon>Debaryomycetaceae</taxon>
        <taxon>Hyphopichia</taxon>
    </lineage>
</organism>